<feature type="binding site" evidence="7">
    <location>
        <position position="106"/>
    </location>
    <ligand>
        <name>Zn(2+)</name>
        <dbReference type="ChEBI" id="CHEBI:29105"/>
    </ligand>
</feature>
<dbReference type="Proteomes" id="UP000501387">
    <property type="component" value="Chromosome"/>
</dbReference>
<dbReference type="Gene3D" id="3.40.1050.10">
    <property type="entry name" value="Carbonic anhydrase"/>
    <property type="match status" value="1"/>
</dbReference>
<comment type="similarity">
    <text evidence="1">Belongs to the beta-class carbonic anhydrase family.</text>
</comment>
<evidence type="ECO:0000256" key="3">
    <source>
        <dbReference type="ARBA" id="ARBA00022833"/>
    </source>
</evidence>
<dbReference type="PANTHER" id="PTHR11002:SF79">
    <property type="entry name" value="CARBONIC ANHYDRASE 2"/>
    <property type="match status" value="1"/>
</dbReference>
<keyword evidence="7" id="KW-0479">Metal-binding</keyword>
<dbReference type="Pfam" id="PF00484">
    <property type="entry name" value="Pro_CA"/>
    <property type="match status" value="1"/>
</dbReference>
<dbReference type="GO" id="GO:0004089">
    <property type="term" value="F:carbonate dehydratase activity"/>
    <property type="evidence" value="ECO:0007669"/>
    <property type="project" value="UniProtKB-EC"/>
</dbReference>
<keyword evidence="3 7" id="KW-0862">Zinc</keyword>
<dbReference type="KEGG" id="lins:G7067_13475"/>
<comment type="function">
    <text evidence="5">Catalyzes the reversible hydration of carbon dioxide to form bicarbonate.</text>
</comment>
<feature type="binding site" evidence="7">
    <location>
        <position position="55"/>
    </location>
    <ligand>
        <name>Zn(2+)</name>
        <dbReference type="ChEBI" id="CHEBI:29105"/>
    </ligand>
</feature>
<dbReference type="InterPro" id="IPR036874">
    <property type="entry name" value="Carbonic_anhydrase_sf"/>
</dbReference>
<dbReference type="GO" id="GO:0015976">
    <property type="term" value="P:carbon utilization"/>
    <property type="evidence" value="ECO:0007669"/>
    <property type="project" value="InterPro"/>
</dbReference>
<reference evidence="8 9" key="1">
    <citation type="submission" date="2020-03" db="EMBL/GenBank/DDBJ databases">
        <title>Leucobacter sp. nov., isolated from beetles.</title>
        <authorList>
            <person name="Hyun D.-W."/>
            <person name="Bae J.-W."/>
        </authorList>
    </citation>
    <scope>NUCLEOTIDE SEQUENCE [LARGE SCALE GENOMIC DNA]</scope>
    <source>
        <strain evidence="8 9">HDW9B</strain>
    </source>
</reference>
<sequence>MNAPRVTPQEAWDALSAGNDRFIAGGPQHPRQDVERRNQLAGVQKPDAALFGCSDSRLAAEIIFDAGLGDLFVARNMGHVVAESITASMEYAVANLGVAIIVVLAHDSCGAVSASIDLMAQDPDPVPVAVENTLQPILPAVQDLWLRENRNTPYVDRDLIDADAVGRVHLGGTVNALLRSSRIISDAVAAGRLGIVGCQYKLAEGRAVPISAVGPLDIATDNLTMTDL</sequence>
<name>A0A6G8FLN1_9MICO</name>
<gene>
    <name evidence="8" type="ORF">G7067_13475</name>
</gene>
<dbReference type="SUPFAM" id="SSF53056">
    <property type="entry name" value="beta-carbonic anhydrase, cab"/>
    <property type="match status" value="1"/>
</dbReference>
<evidence type="ECO:0000256" key="6">
    <source>
        <dbReference type="ARBA" id="ARBA00048348"/>
    </source>
</evidence>
<accession>A0A6G8FLN1</accession>
<organism evidence="8 9">
    <name type="scientific">Leucobacter insecticola</name>
    <dbReference type="NCBI Taxonomy" id="2714934"/>
    <lineage>
        <taxon>Bacteria</taxon>
        <taxon>Bacillati</taxon>
        <taxon>Actinomycetota</taxon>
        <taxon>Actinomycetes</taxon>
        <taxon>Micrococcales</taxon>
        <taxon>Microbacteriaceae</taxon>
        <taxon>Leucobacter</taxon>
    </lineage>
</organism>
<feature type="binding site" evidence="7">
    <location>
        <position position="53"/>
    </location>
    <ligand>
        <name>Zn(2+)</name>
        <dbReference type="ChEBI" id="CHEBI:29105"/>
    </ligand>
</feature>
<dbReference type="SMART" id="SM00947">
    <property type="entry name" value="Pro_CA"/>
    <property type="match status" value="1"/>
</dbReference>
<proteinExistence type="inferred from homology"/>
<keyword evidence="4" id="KW-0456">Lyase</keyword>
<comment type="cofactor">
    <cofactor evidence="7">
        <name>Zn(2+)</name>
        <dbReference type="ChEBI" id="CHEBI:29105"/>
    </cofactor>
    <text evidence="7">Binds 1 zinc ion per subunit.</text>
</comment>
<feature type="binding site" evidence="7">
    <location>
        <position position="109"/>
    </location>
    <ligand>
        <name>Zn(2+)</name>
        <dbReference type="ChEBI" id="CHEBI:29105"/>
    </ligand>
</feature>
<dbReference type="AlphaFoldDB" id="A0A6G8FLN1"/>
<evidence type="ECO:0000313" key="9">
    <source>
        <dbReference type="Proteomes" id="UP000501387"/>
    </source>
</evidence>
<evidence type="ECO:0000256" key="4">
    <source>
        <dbReference type="ARBA" id="ARBA00023239"/>
    </source>
</evidence>
<dbReference type="InterPro" id="IPR015892">
    <property type="entry name" value="Carbonic_anhydrase_CS"/>
</dbReference>
<protein>
    <recommendedName>
        <fullName evidence="2">carbonic anhydrase</fullName>
        <ecNumber evidence="2">4.2.1.1</ecNumber>
    </recommendedName>
</protein>
<dbReference type="PANTHER" id="PTHR11002">
    <property type="entry name" value="CARBONIC ANHYDRASE"/>
    <property type="match status" value="1"/>
</dbReference>
<comment type="catalytic activity">
    <reaction evidence="6">
        <text>hydrogencarbonate + H(+) = CO2 + H2O</text>
        <dbReference type="Rhea" id="RHEA:10748"/>
        <dbReference type="ChEBI" id="CHEBI:15377"/>
        <dbReference type="ChEBI" id="CHEBI:15378"/>
        <dbReference type="ChEBI" id="CHEBI:16526"/>
        <dbReference type="ChEBI" id="CHEBI:17544"/>
        <dbReference type="EC" id="4.2.1.1"/>
    </reaction>
</comment>
<dbReference type="InterPro" id="IPR001765">
    <property type="entry name" value="Carbonic_anhydrase"/>
</dbReference>
<dbReference type="EC" id="4.2.1.1" evidence="2"/>
<evidence type="ECO:0000256" key="5">
    <source>
        <dbReference type="ARBA" id="ARBA00024993"/>
    </source>
</evidence>
<evidence type="ECO:0000256" key="2">
    <source>
        <dbReference type="ARBA" id="ARBA00012925"/>
    </source>
</evidence>
<evidence type="ECO:0000256" key="7">
    <source>
        <dbReference type="PIRSR" id="PIRSR601765-1"/>
    </source>
</evidence>
<dbReference type="RefSeq" id="WP_166325394.1">
    <property type="nucleotide sequence ID" value="NZ_CP049934.1"/>
</dbReference>
<dbReference type="EMBL" id="CP049934">
    <property type="protein sequence ID" value="QIM17193.1"/>
    <property type="molecule type" value="Genomic_DNA"/>
</dbReference>
<dbReference type="GO" id="GO:0008270">
    <property type="term" value="F:zinc ion binding"/>
    <property type="evidence" value="ECO:0007669"/>
    <property type="project" value="InterPro"/>
</dbReference>
<evidence type="ECO:0000313" key="8">
    <source>
        <dbReference type="EMBL" id="QIM17193.1"/>
    </source>
</evidence>
<keyword evidence="9" id="KW-1185">Reference proteome</keyword>
<dbReference type="PROSITE" id="PS00704">
    <property type="entry name" value="PROK_CO2_ANHYDRASE_1"/>
    <property type="match status" value="1"/>
</dbReference>
<evidence type="ECO:0000256" key="1">
    <source>
        <dbReference type="ARBA" id="ARBA00006217"/>
    </source>
</evidence>